<dbReference type="Pfam" id="PF07085">
    <property type="entry name" value="DRTGG"/>
    <property type="match status" value="1"/>
</dbReference>
<dbReference type="SMART" id="SM00116">
    <property type="entry name" value="CBS"/>
    <property type="match status" value="2"/>
</dbReference>
<comment type="catalytic activity">
    <reaction evidence="8">
        <text>diphosphate + H2O = 2 phosphate + H(+)</text>
        <dbReference type="Rhea" id="RHEA:24576"/>
        <dbReference type="ChEBI" id="CHEBI:15377"/>
        <dbReference type="ChEBI" id="CHEBI:15378"/>
        <dbReference type="ChEBI" id="CHEBI:33019"/>
        <dbReference type="ChEBI" id="CHEBI:43474"/>
        <dbReference type="EC" id="3.6.1.1"/>
    </reaction>
</comment>
<evidence type="ECO:0000259" key="10">
    <source>
        <dbReference type="PROSITE" id="PS51371"/>
    </source>
</evidence>
<sequence>MSEHPRKTLVIGHRNPDTDSIVSAIAYAELKRQQGWTRVEPARAGRLTPQTEYILRRFGVEPPTFIPDLLPKVTHCMQEGAPITVSADTALWDALELMDKHRLPAIPVVGRDGRYRAFLTHNTFTENIVHKTDPHRKAIIPTSLSLLARTLRAQPLLTFDADAVVKSRILVAGSTAVAFEQVLKTELPTNAIALVENRASILELCINHKVRAIVLTSGLPLSKEFFSRARDAGISVLISPYDIASTVFLTLYSMPVGTLSAAEVTPVRPDDPVRDVLPAVQASPARALPVVDDGGRVVGVINERDLYRQPNVDVIMVDHNELSLAVEGLDQFPIVEIIDHHKLGNFPTHDPIDFINRTVGSTATVVACLYQERKATLTPAIAGLLLSAIITDTLGLRSPTTTAVDRDMAEYLAGLLNLEVDDLAHDIFSHASRLTDLDTDRILGMDSKEYNECGVTFTVAQIETGTSDELKPRLHGLLGALDAKCHARGHFFAALMVTDLTALNSTLLVAGDPRFIAKIPFPRADGDANVFLCKGIMSRKKQLLPLLLEQLSALLGHQ</sequence>
<keyword evidence="5 11" id="KW-0378">Hydrolase</keyword>
<dbReference type="PANTHER" id="PTHR12112">
    <property type="entry name" value="BNIP - RELATED"/>
    <property type="match status" value="1"/>
</dbReference>
<accession>A0A9D1NNA9</accession>
<evidence type="ECO:0000256" key="2">
    <source>
        <dbReference type="ARBA" id="ARBA00011643"/>
    </source>
</evidence>
<dbReference type="Pfam" id="PF01368">
    <property type="entry name" value="DHH"/>
    <property type="match status" value="1"/>
</dbReference>
<dbReference type="EMBL" id="DVOR01000162">
    <property type="protein sequence ID" value="HIV09472.1"/>
    <property type="molecule type" value="Genomic_DNA"/>
</dbReference>
<evidence type="ECO:0000256" key="9">
    <source>
        <dbReference type="PROSITE-ProRule" id="PRU00703"/>
    </source>
</evidence>
<comment type="cofactor">
    <cofactor evidence="1">
        <name>Mn(2+)</name>
        <dbReference type="ChEBI" id="CHEBI:29035"/>
    </cofactor>
</comment>
<keyword evidence="9" id="KW-0129">CBS domain</keyword>
<evidence type="ECO:0000256" key="3">
    <source>
        <dbReference type="ARBA" id="ARBA00012146"/>
    </source>
</evidence>
<dbReference type="SUPFAM" id="SSF64182">
    <property type="entry name" value="DHH phosphoesterases"/>
    <property type="match status" value="1"/>
</dbReference>
<dbReference type="InterPro" id="IPR038763">
    <property type="entry name" value="DHH_sf"/>
</dbReference>
<dbReference type="Gene3D" id="3.40.1390.20">
    <property type="entry name" value="HprK N-terminal domain-like"/>
    <property type="match status" value="1"/>
</dbReference>
<evidence type="ECO:0000256" key="8">
    <source>
        <dbReference type="ARBA" id="ARBA00047820"/>
    </source>
</evidence>
<evidence type="ECO:0000256" key="5">
    <source>
        <dbReference type="ARBA" id="ARBA00022801"/>
    </source>
</evidence>
<dbReference type="PROSITE" id="PS51371">
    <property type="entry name" value="CBS"/>
    <property type="match status" value="2"/>
</dbReference>
<evidence type="ECO:0000256" key="6">
    <source>
        <dbReference type="ARBA" id="ARBA00023211"/>
    </source>
</evidence>
<dbReference type="AlphaFoldDB" id="A0A9D1NNA9"/>
<dbReference type="Pfam" id="PF00571">
    <property type="entry name" value="CBS"/>
    <property type="match status" value="2"/>
</dbReference>
<dbReference type="GO" id="GO:0004427">
    <property type="term" value="F:inorganic diphosphate phosphatase activity"/>
    <property type="evidence" value="ECO:0007669"/>
    <property type="project" value="UniProtKB-EC"/>
</dbReference>
<proteinExistence type="predicted"/>
<keyword evidence="4" id="KW-0479">Metal-binding</keyword>
<dbReference type="CDD" id="cd02205">
    <property type="entry name" value="CBS_pair_SF"/>
    <property type="match status" value="1"/>
</dbReference>
<evidence type="ECO:0000256" key="4">
    <source>
        <dbReference type="ARBA" id="ARBA00022723"/>
    </source>
</evidence>
<dbReference type="InterPro" id="IPR028979">
    <property type="entry name" value="Ser_kin/Pase_Hpr-like_N_sf"/>
</dbReference>
<dbReference type="InterPro" id="IPR000644">
    <property type="entry name" value="CBS_dom"/>
</dbReference>
<protein>
    <recommendedName>
        <fullName evidence="3">inorganic diphosphatase</fullName>
        <ecNumber evidence="3">3.6.1.1</ecNumber>
    </recommendedName>
    <alternativeName>
        <fullName evidence="7">Pyrophosphate phospho-hydrolase</fullName>
    </alternativeName>
</protein>
<dbReference type="GO" id="GO:0005737">
    <property type="term" value="C:cytoplasm"/>
    <property type="evidence" value="ECO:0007669"/>
    <property type="project" value="InterPro"/>
</dbReference>
<dbReference type="GO" id="GO:0046872">
    <property type="term" value="F:metal ion binding"/>
    <property type="evidence" value="ECO:0007669"/>
    <property type="project" value="UniProtKB-KW"/>
</dbReference>
<dbReference type="Gene3D" id="3.10.310.20">
    <property type="entry name" value="DHHA2 domain"/>
    <property type="match status" value="1"/>
</dbReference>
<dbReference type="Pfam" id="PF02833">
    <property type="entry name" value="DHHA2"/>
    <property type="match status" value="1"/>
</dbReference>
<dbReference type="SMART" id="SM01131">
    <property type="entry name" value="DHHA2"/>
    <property type="match status" value="1"/>
</dbReference>
<comment type="caution">
    <text evidence="11">The sequence shown here is derived from an EMBL/GenBank/DDBJ whole genome shotgun (WGS) entry which is preliminary data.</text>
</comment>
<dbReference type="InterPro" id="IPR004097">
    <property type="entry name" value="DHHA2"/>
</dbReference>
<dbReference type="Proteomes" id="UP000886845">
    <property type="component" value="Unassembled WGS sequence"/>
</dbReference>
<dbReference type="InterPro" id="IPR038222">
    <property type="entry name" value="DHHA2_dom_sf"/>
</dbReference>
<dbReference type="Gene3D" id="3.90.1640.10">
    <property type="entry name" value="inorganic pyrophosphatase (n-terminal core)"/>
    <property type="match status" value="2"/>
</dbReference>
<dbReference type="SUPFAM" id="SSF75138">
    <property type="entry name" value="HprK N-terminal domain-like"/>
    <property type="match status" value="1"/>
</dbReference>
<evidence type="ECO:0000256" key="1">
    <source>
        <dbReference type="ARBA" id="ARBA00001936"/>
    </source>
</evidence>
<dbReference type="InterPro" id="IPR046342">
    <property type="entry name" value="CBS_dom_sf"/>
</dbReference>
<reference evidence="11" key="1">
    <citation type="submission" date="2020-10" db="EMBL/GenBank/DDBJ databases">
        <authorList>
            <person name="Gilroy R."/>
        </authorList>
    </citation>
    <scope>NUCLEOTIDE SEQUENCE</scope>
    <source>
        <strain evidence="11">35461</strain>
    </source>
</reference>
<gene>
    <name evidence="11" type="ORF">IAC79_05100</name>
</gene>
<keyword evidence="6" id="KW-0464">Manganese</keyword>
<dbReference type="EC" id="3.6.1.1" evidence="3"/>
<organism evidence="11 12">
    <name type="scientific">Candidatus Spyradenecus faecavium</name>
    <dbReference type="NCBI Taxonomy" id="2840947"/>
    <lineage>
        <taxon>Bacteria</taxon>
        <taxon>Pseudomonadati</taxon>
        <taxon>Lentisphaerota</taxon>
        <taxon>Lentisphaeria</taxon>
        <taxon>Lentisphaerales</taxon>
        <taxon>Lentisphaeraceae</taxon>
        <taxon>Lentisphaeraceae incertae sedis</taxon>
        <taxon>Candidatus Spyradenecus</taxon>
    </lineage>
</organism>
<feature type="domain" description="CBS" evidence="10">
    <location>
        <begin position="77"/>
        <end position="134"/>
    </location>
</feature>
<reference evidence="11" key="2">
    <citation type="journal article" date="2021" name="PeerJ">
        <title>Extensive microbial diversity within the chicken gut microbiome revealed by metagenomics and culture.</title>
        <authorList>
            <person name="Gilroy R."/>
            <person name="Ravi A."/>
            <person name="Getino M."/>
            <person name="Pursley I."/>
            <person name="Horton D.L."/>
            <person name="Alikhan N.F."/>
            <person name="Baker D."/>
            <person name="Gharbi K."/>
            <person name="Hall N."/>
            <person name="Watson M."/>
            <person name="Adriaenssens E.M."/>
            <person name="Foster-Nyarko E."/>
            <person name="Jarju S."/>
            <person name="Secka A."/>
            <person name="Antonio M."/>
            <person name="Oren A."/>
            <person name="Chaudhuri R.R."/>
            <person name="La Ragione R."/>
            <person name="Hildebrand F."/>
            <person name="Pallen M.J."/>
        </authorList>
    </citation>
    <scope>NUCLEOTIDE SEQUENCE</scope>
    <source>
        <strain evidence="11">35461</strain>
    </source>
</reference>
<dbReference type="NCBIfam" id="NF011443">
    <property type="entry name" value="PRK14869.1-5"/>
    <property type="match status" value="1"/>
</dbReference>
<dbReference type="InterPro" id="IPR001667">
    <property type="entry name" value="DDH_dom"/>
</dbReference>
<dbReference type="InterPro" id="IPR010766">
    <property type="entry name" value="DRTGG"/>
</dbReference>
<dbReference type="SUPFAM" id="SSF54631">
    <property type="entry name" value="CBS-domain pair"/>
    <property type="match status" value="1"/>
</dbReference>
<evidence type="ECO:0000313" key="12">
    <source>
        <dbReference type="Proteomes" id="UP000886845"/>
    </source>
</evidence>
<name>A0A9D1NNA9_9BACT</name>
<comment type="subunit">
    <text evidence="2">Homohexamer.</text>
</comment>
<evidence type="ECO:0000313" key="11">
    <source>
        <dbReference type="EMBL" id="HIV09472.1"/>
    </source>
</evidence>
<evidence type="ECO:0000256" key="7">
    <source>
        <dbReference type="ARBA" id="ARBA00032535"/>
    </source>
</evidence>
<dbReference type="PANTHER" id="PTHR12112:SF22">
    <property type="entry name" value="MANGANESE-DEPENDENT INORGANIC PYROPHOSPHATASE-RELATED"/>
    <property type="match status" value="1"/>
</dbReference>
<feature type="domain" description="CBS" evidence="10">
    <location>
        <begin position="259"/>
        <end position="322"/>
    </location>
</feature>